<dbReference type="SMART" id="SM00849">
    <property type="entry name" value="Lactamase_B"/>
    <property type="match status" value="1"/>
</dbReference>
<dbReference type="SUPFAM" id="SSF56281">
    <property type="entry name" value="Metallo-hydrolase/oxidoreductase"/>
    <property type="match status" value="1"/>
</dbReference>
<proteinExistence type="predicted"/>
<comment type="catalytic activity">
    <reaction evidence="1">
        <text>3',5'-cyclic CMP + H2O = CMP + H(+)</text>
        <dbReference type="Rhea" id="RHEA:72675"/>
        <dbReference type="ChEBI" id="CHEBI:15377"/>
        <dbReference type="ChEBI" id="CHEBI:15378"/>
        <dbReference type="ChEBI" id="CHEBI:58003"/>
        <dbReference type="ChEBI" id="CHEBI:60377"/>
    </reaction>
    <physiologicalReaction direction="left-to-right" evidence="1">
        <dbReference type="Rhea" id="RHEA:72676"/>
    </physiologicalReaction>
</comment>
<evidence type="ECO:0000256" key="3">
    <source>
        <dbReference type="ARBA" id="ARBA00048505"/>
    </source>
</evidence>
<dbReference type="PANTHER" id="PTHR42951">
    <property type="entry name" value="METALLO-BETA-LACTAMASE DOMAIN-CONTAINING"/>
    <property type="match status" value="1"/>
</dbReference>
<evidence type="ECO:0000256" key="2">
    <source>
        <dbReference type="ARBA" id="ARBA00034301"/>
    </source>
</evidence>
<reference evidence="5 6" key="1">
    <citation type="journal article" date="2024" name="Int. J. Syst. Evol. Microbiol.">
        <title>Paenibacillus hexagrammi sp. nov., a novel bacterium isolated from the gut content of Hexagrammos agrammus.</title>
        <authorList>
            <person name="Jung H.K."/>
            <person name="Kim D.G."/>
            <person name="Zin H."/>
            <person name="Park J."/>
            <person name="Jung H."/>
            <person name="Kim Y.O."/>
            <person name="Kong H.J."/>
            <person name="Kim J.W."/>
            <person name="Kim Y.S."/>
        </authorList>
    </citation>
    <scope>NUCLEOTIDE SEQUENCE [LARGE SCALE GENOMIC DNA]</scope>
    <source>
        <strain evidence="5 6">YPD9-1</strain>
    </source>
</reference>
<sequence>MKITKDGKLIQIAFMPRIFPVNCYLVEEERELTLIDAALPFSVKGILKAARQIGKPITRIALTHAHGDHVGALDGLKEALPDAKVYISQRDAKLLAGDRSLNEGEPNLPIRGDVPKSIKTKPDVQLQSGDSIGSLQAVNASGHTPGSMAFLDLRTRALIAGDAFQVRGGIAVSGVMKPWFPFPAMATWNKASSLESARRLKDLQPSLLAVGHGRMVSNPVAAMESALEEATRKIIVV</sequence>
<evidence type="ECO:0000313" key="5">
    <source>
        <dbReference type="EMBL" id="UJF33490.1"/>
    </source>
</evidence>
<organism evidence="5 6">
    <name type="scientific">Paenibacillus hexagrammi</name>
    <dbReference type="NCBI Taxonomy" id="2908839"/>
    <lineage>
        <taxon>Bacteria</taxon>
        <taxon>Bacillati</taxon>
        <taxon>Bacillota</taxon>
        <taxon>Bacilli</taxon>
        <taxon>Bacillales</taxon>
        <taxon>Paenibacillaceae</taxon>
        <taxon>Paenibacillus</taxon>
    </lineage>
</organism>
<name>A0ABY3SK21_9BACL</name>
<protein>
    <submittedName>
        <fullName evidence="5">MBL fold metallo-hydrolase</fullName>
    </submittedName>
</protein>
<feature type="domain" description="Metallo-beta-lactamase" evidence="4">
    <location>
        <begin position="20"/>
        <end position="212"/>
    </location>
</feature>
<comment type="catalytic activity">
    <reaction evidence="3">
        <text>3',5'-cyclic UMP + H2O = UMP + H(+)</text>
        <dbReference type="Rhea" id="RHEA:70575"/>
        <dbReference type="ChEBI" id="CHEBI:15377"/>
        <dbReference type="ChEBI" id="CHEBI:15378"/>
        <dbReference type="ChEBI" id="CHEBI:57865"/>
        <dbReference type="ChEBI" id="CHEBI:184387"/>
    </reaction>
    <physiologicalReaction direction="left-to-right" evidence="3">
        <dbReference type="Rhea" id="RHEA:70576"/>
    </physiologicalReaction>
</comment>
<accession>A0ABY3SK21</accession>
<dbReference type="Proteomes" id="UP001649230">
    <property type="component" value="Chromosome"/>
</dbReference>
<evidence type="ECO:0000259" key="4">
    <source>
        <dbReference type="SMART" id="SM00849"/>
    </source>
</evidence>
<dbReference type="PANTHER" id="PTHR42951:SF9">
    <property type="entry name" value="METAL-DEPENDENT HYDROLASE"/>
    <property type="match status" value="1"/>
</dbReference>
<dbReference type="CDD" id="cd07721">
    <property type="entry name" value="yflN-like_MBL-fold"/>
    <property type="match status" value="1"/>
</dbReference>
<dbReference type="Gene3D" id="3.60.15.10">
    <property type="entry name" value="Ribonuclease Z/Hydroxyacylglutathione hydrolase-like"/>
    <property type="match status" value="1"/>
</dbReference>
<dbReference type="EMBL" id="CP090978">
    <property type="protein sequence ID" value="UJF33490.1"/>
    <property type="molecule type" value="Genomic_DNA"/>
</dbReference>
<dbReference type="Pfam" id="PF00753">
    <property type="entry name" value="Lactamase_B"/>
    <property type="match status" value="1"/>
</dbReference>
<dbReference type="InterPro" id="IPR001279">
    <property type="entry name" value="Metallo-B-lactamas"/>
</dbReference>
<evidence type="ECO:0000256" key="1">
    <source>
        <dbReference type="ARBA" id="ARBA00034221"/>
    </source>
</evidence>
<dbReference type="RefSeq" id="WP_235119859.1">
    <property type="nucleotide sequence ID" value="NZ_CP090978.1"/>
</dbReference>
<dbReference type="InterPro" id="IPR036866">
    <property type="entry name" value="RibonucZ/Hydroxyglut_hydro"/>
</dbReference>
<evidence type="ECO:0000313" key="6">
    <source>
        <dbReference type="Proteomes" id="UP001649230"/>
    </source>
</evidence>
<comment type="function">
    <text evidence="2">Counteracts the endogenous Pycsar antiviral defense system. Phosphodiesterase that enables metal-dependent hydrolysis of host cyclic nucleotide Pycsar defense signals such as cCMP and cUMP.</text>
</comment>
<dbReference type="InterPro" id="IPR050855">
    <property type="entry name" value="NDM-1-like"/>
</dbReference>
<keyword evidence="6" id="KW-1185">Reference proteome</keyword>
<gene>
    <name evidence="5" type="ORF">L0M14_28990</name>
</gene>